<feature type="compositionally biased region" description="Polar residues" evidence="3">
    <location>
        <begin position="30"/>
        <end position="40"/>
    </location>
</feature>
<feature type="region of interest" description="Disordered" evidence="3">
    <location>
        <begin position="20"/>
        <end position="44"/>
    </location>
</feature>
<evidence type="ECO:0000313" key="5">
    <source>
        <dbReference type="Proteomes" id="UP000824469"/>
    </source>
</evidence>
<dbReference type="Proteomes" id="UP000824469">
    <property type="component" value="Unassembled WGS sequence"/>
</dbReference>
<dbReference type="OMA" id="VFFQREF"/>
<feature type="non-terminal residue" evidence="4">
    <location>
        <position position="1"/>
    </location>
</feature>
<feature type="non-terminal residue" evidence="4">
    <location>
        <position position="90"/>
    </location>
</feature>
<evidence type="ECO:0000256" key="1">
    <source>
        <dbReference type="ARBA" id="ARBA00022574"/>
    </source>
</evidence>
<accession>A0AA38LPT9</accession>
<sequence>LPGFYFDHEKNRYFPIKHQAAGAGHKSKTKVTSPSVQSRGEAQENKWTKKLGAVELLSRRELAGRLLPSGNISSVFFQREFMESQASCAK</sequence>
<keyword evidence="5" id="KW-1185">Reference proteome</keyword>
<evidence type="ECO:0000256" key="3">
    <source>
        <dbReference type="SAM" id="MobiDB-lite"/>
    </source>
</evidence>
<dbReference type="PANTHER" id="PTHR44472:SF1">
    <property type="entry name" value="DDB1 AND CUL4 ASSOCIATED FACTOR 4"/>
    <property type="match status" value="1"/>
</dbReference>
<keyword evidence="1" id="KW-0853">WD repeat</keyword>
<reference evidence="4 5" key="1">
    <citation type="journal article" date="2021" name="Nat. Plants">
        <title>The Taxus genome provides insights into paclitaxel biosynthesis.</title>
        <authorList>
            <person name="Xiong X."/>
            <person name="Gou J."/>
            <person name="Liao Q."/>
            <person name="Li Y."/>
            <person name="Zhou Q."/>
            <person name="Bi G."/>
            <person name="Li C."/>
            <person name="Du R."/>
            <person name="Wang X."/>
            <person name="Sun T."/>
            <person name="Guo L."/>
            <person name="Liang H."/>
            <person name="Lu P."/>
            <person name="Wu Y."/>
            <person name="Zhang Z."/>
            <person name="Ro D.K."/>
            <person name="Shang Y."/>
            <person name="Huang S."/>
            <person name="Yan J."/>
        </authorList>
    </citation>
    <scope>NUCLEOTIDE SEQUENCE [LARGE SCALE GENOMIC DNA]</scope>
    <source>
        <strain evidence="4">Ta-2019</strain>
    </source>
</reference>
<keyword evidence="2" id="KW-0677">Repeat</keyword>
<dbReference type="InterPro" id="IPR052254">
    <property type="entry name" value="CUL4-DDB1_E3_ligase_receptor"/>
</dbReference>
<protein>
    <submittedName>
        <fullName evidence="4">Uncharacterized protein</fullName>
    </submittedName>
</protein>
<comment type="caution">
    <text evidence="4">The sequence shown here is derived from an EMBL/GenBank/DDBJ whole genome shotgun (WGS) entry which is preliminary data.</text>
</comment>
<proteinExistence type="predicted"/>
<name>A0AA38LPT9_TAXCH</name>
<organism evidence="4 5">
    <name type="scientific">Taxus chinensis</name>
    <name type="common">Chinese yew</name>
    <name type="synonym">Taxus wallichiana var. chinensis</name>
    <dbReference type="NCBI Taxonomy" id="29808"/>
    <lineage>
        <taxon>Eukaryota</taxon>
        <taxon>Viridiplantae</taxon>
        <taxon>Streptophyta</taxon>
        <taxon>Embryophyta</taxon>
        <taxon>Tracheophyta</taxon>
        <taxon>Spermatophyta</taxon>
        <taxon>Pinopsida</taxon>
        <taxon>Pinidae</taxon>
        <taxon>Conifers II</taxon>
        <taxon>Cupressales</taxon>
        <taxon>Taxaceae</taxon>
        <taxon>Taxus</taxon>
    </lineage>
</organism>
<dbReference type="EMBL" id="JAHRHJ020000001">
    <property type="protein sequence ID" value="KAH9330260.1"/>
    <property type="molecule type" value="Genomic_DNA"/>
</dbReference>
<dbReference type="AlphaFoldDB" id="A0AA38LPT9"/>
<evidence type="ECO:0000313" key="4">
    <source>
        <dbReference type="EMBL" id="KAH9330260.1"/>
    </source>
</evidence>
<dbReference type="PANTHER" id="PTHR44472">
    <property type="entry name" value="DDB1- AND CUL4-ASSOCIATED FACTOR 4-RELATED"/>
    <property type="match status" value="1"/>
</dbReference>
<evidence type="ECO:0000256" key="2">
    <source>
        <dbReference type="ARBA" id="ARBA00022737"/>
    </source>
</evidence>
<gene>
    <name evidence="4" type="ORF">KI387_002368</name>
</gene>